<evidence type="ECO:0000313" key="2">
    <source>
        <dbReference type="Proteomes" id="UP000281261"/>
    </source>
</evidence>
<evidence type="ECO:0000313" key="1">
    <source>
        <dbReference type="EMBL" id="RLC35898.1"/>
    </source>
</evidence>
<comment type="caution">
    <text evidence="1">The sequence shown here is derived from an EMBL/GenBank/DDBJ whole genome shotgun (WGS) entry which is preliminary data.</text>
</comment>
<name>A0A420ZB63_UNCK3</name>
<proteinExistence type="predicted"/>
<reference evidence="1 2" key="1">
    <citation type="submission" date="2018-06" db="EMBL/GenBank/DDBJ databases">
        <title>Extensive metabolic versatility and redundancy in microbially diverse, dynamic hydrothermal sediments.</title>
        <authorList>
            <person name="Dombrowski N."/>
            <person name="Teske A."/>
            <person name="Baker B.J."/>
        </authorList>
    </citation>
    <scope>NUCLEOTIDE SEQUENCE [LARGE SCALE GENOMIC DNA]</scope>
    <source>
        <strain evidence="1">B79_G16</strain>
    </source>
</reference>
<organism evidence="1 2">
    <name type="scientific">candidate division Kazan bacterium</name>
    <dbReference type="NCBI Taxonomy" id="2202143"/>
    <lineage>
        <taxon>Bacteria</taxon>
        <taxon>Bacteria division Kazan-3B-28</taxon>
    </lineage>
</organism>
<dbReference type="Proteomes" id="UP000281261">
    <property type="component" value="Unassembled WGS sequence"/>
</dbReference>
<gene>
    <name evidence="1" type="ORF">DRH29_05570</name>
</gene>
<accession>A0A420ZB63</accession>
<dbReference type="AlphaFoldDB" id="A0A420ZB63"/>
<sequence>MKRVGPCGVLAIVVEALDEVVESGDDTSSKIAKGILETVVPLIAEACNLREMAESSIPENKLRKIVEKYMGDNI</sequence>
<dbReference type="EMBL" id="QMNG01000106">
    <property type="protein sequence ID" value="RLC35898.1"/>
    <property type="molecule type" value="Genomic_DNA"/>
</dbReference>
<protein>
    <submittedName>
        <fullName evidence="1">Uncharacterized protein</fullName>
    </submittedName>
</protein>